<dbReference type="EC" id="2.7.1.67" evidence="2"/>
<evidence type="ECO:0000256" key="4">
    <source>
        <dbReference type="ARBA" id="ARBA00022737"/>
    </source>
</evidence>
<dbReference type="PANTHER" id="PTHR45800">
    <property type="entry name" value="PHOSPHATIDYLINOSITOL 4-KINASE GAMMA"/>
    <property type="match status" value="1"/>
</dbReference>
<dbReference type="InterPro" id="IPR044571">
    <property type="entry name" value="P4KG1-8"/>
</dbReference>
<dbReference type="SUPFAM" id="SSF54236">
    <property type="entry name" value="Ubiquitin-like"/>
    <property type="match status" value="2"/>
</dbReference>
<evidence type="ECO:0000313" key="10">
    <source>
        <dbReference type="EMBL" id="CAH9117059.1"/>
    </source>
</evidence>
<keyword evidence="3" id="KW-0808">Transferase</keyword>
<dbReference type="CDD" id="cd17039">
    <property type="entry name" value="Ubl_ubiquitin_like"/>
    <property type="match status" value="1"/>
</dbReference>
<accession>A0A9P0ZWU4</accession>
<dbReference type="InterPro" id="IPR000626">
    <property type="entry name" value="Ubiquitin-like_dom"/>
</dbReference>
<dbReference type="PROSITE" id="PS50053">
    <property type="entry name" value="UBIQUITIN_2"/>
    <property type="match status" value="1"/>
</dbReference>
<dbReference type="EMBL" id="CAMAPE010000073">
    <property type="protein sequence ID" value="CAH9117059.1"/>
    <property type="molecule type" value="Genomic_DNA"/>
</dbReference>
<keyword evidence="7" id="KW-0067">ATP-binding</keyword>
<dbReference type="InterPro" id="IPR011009">
    <property type="entry name" value="Kinase-like_dom_sf"/>
</dbReference>
<feature type="domain" description="PI3K/PI4K catalytic" evidence="9">
    <location>
        <begin position="272"/>
        <end position="569"/>
    </location>
</feature>
<dbReference type="SMART" id="SM00213">
    <property type="entry name" value="UBQ"/>
    <property type="match status" value="2"/>
</dbReference>
<sequence length="587" mass="65214">MSAVVVTLSNPIQEESIRSNRHVNVPLNLSTNESIVIYITVAGSVIPMRVFKSDSIASVKVRIQTCKGFVVKRQKLVFGGRELSRNNSLVKDYGVADGNVLHLILKLSDLLVINVSTTCGKEFDFHVDRHQNVGYLKRKIATDGNGYFDFEDKDLFCNGEKLEDLRLIDDIYSNNTSEAVVHLVVQKKSATVRAKPVDRDVELSVVAAKGNKKAEVGGYEHKEPTDDIQTLFRKSTHGDFALLEPIIVNPKVKLPESLLDMVKSARDGLVKGKRPVRSSQGTGGTYLMLDGSGNKYVAVFKPIDEEPLAVNNPQGLPLSSTGEGLKRGTKVGEGAFREVAAFLLDHPKTGPRSIDNGEVGFSGVPPTVMIQCLNDSFHYPDGFDWSTEHIKIGSLQLFMDNHGNCEDIGPQYFPVEEVHKISVFDIRTANADRHAGNILVSRGEDGCVVLTPIDHGYCLPEKFEDCTFDWLYWQQARQPFSPETIAYIKSLDAEQDIALLKFYGWDLSLECTRVLRISTMLLKKGAERGLSPFVIGSIMCRENLNKESVIEEIVREAQDSKLPGMSETDFLETVSQLMDDRLDNLSE</sequence>
<evidence type="ECO:0000259" key="8">
    <source>
        <dbReference type="PROSITE" id="PS50053"/>
    </source>
</evidence>
<evidence type="ECO:0000256" key="5">
    <source>
        <dbReference type="ARBA" id="ARBA00022741"/>
    </source>
</evidence>
<evidence type="ECO:0000256" key="2">
    <source>
        <dbReference type="ARBA" id="ARBA00012169"/>
    </source>
</evidence>
<organism evidence="10 11">
    <name type="scientific">Cuscuta europaea</name>
    <name type="common">European dodder</name>
    <dbReference type="NCBI Taxonomy" id="41803"/>
    <lineage>
        <taxon>Eukaryota</taxon>
        <taxon>Viridiplantae</taxon>
        <taxon>Streptophyta</taxon>
        <taxon>Embryophyta</taxon>
        <taxon>Tracheophyta</taxon>
        <taxon>Spermatophyta</taxon>
        <taxon>Magnoliopsida</taxon>
        <taxon>eudicotyledons</taxon>
        <taxon>Gunneridae</taxon>
        <taxon>Pentapetalae</taxon>
        <taxon>asterids</taxon>
        <taxon>lamiids</taxon>
        <taxon>Solanales</taxon>
        <taxon>Convolvulaceae</taxon>
        <taxon>Cuscuteae</taxon>
        <taxon>Cuscuta</taxon>
        <taxon>Cuscuta subgen. Cuscuta</taxon>
    </lineage>
</organism>
<dbReference type="GO" id="GO:0005524">
    <property type="term" value="F:ATP binding"/>
    <property type="evidence" value="ECO:0007669"/>
    <property type="project" value="UniProtKB-KW"/>
</dbReference>
<dbReference type="InterPro" id="IPR029071">
    <property type="entry name" value="Ubiquitin-like_domsf"/>
</dbReference>
<keyword evidence="4" id="KW-0677">Repeat</keyword>
<protein>
    <recommendedName>
        <fullName evidence="2">1-phosphatidylinositol 4-kinase</fullName>
        <ecNumber evidence="2">2.7.1.67</ecNumber>
    </recommendedName>
</protein>
<dbReference type="PANTHER" id="PTHR45800:SF5">
    <property type="entry name" value="PHOSPHATIDYLINOSITOL 4-KINASE GAMMA 2"/>
    <property type="match status" value="1"/>
</dbReference>
<comment type="caution">
    <text evidence="10">The sequence shown here is derived from an EMBL/GenBank/DDBJ whole genome shotgun (WGS) entry which is preliminary data.</text>
</comment>
<dbReference type="Pfam" id="PF00454">
    <property type="entry name" value="PI3_PI4_kinase"/>
    <property type="match status" value="1"/>
</dbReference>
<gene>
    <name evidence="10" type="ORF">CEURO_LOCUS21388</name>
</gene>
<evidence type="ECO:0000256" key="1">
    <source>
        <dbReference type="ARBA" id="ARBA00008941"/>
    </source>
</evidence>
<keyword evidence="5" id="KW-0547">Nucleotide-binding</keyword>
<name>A0A9P0ZWU4_CUSEU</name>
<reference evidence="10" key="1">
    <citation type="submission" date="2022-07" db="EMBL/GenBank/DDBJ databases">
        <authorList>
            <person name="Macas J."/>
            <person name="Novak P."/>
            <person name="Neumann P."/>
        </authorList>
    </citation>
    <scope>NUCLEOTIDE SEQUENCE</scope>
</reference>
<dbReference type="Proteomes" id="UP001152484">
    <property type="component" value="Unassembled WGS sequence"/>
</dbReference>
<comment type="similarity">
    <text evidence="1">Belongs to the PI3/PI4-kinase family. Type II PI4K subfamily.</text>
</comment>
<dbReference type="OrthoDB" id="5839at2759"/>
<evidence type="ECO:0000256" key="3">
    <source>
        <dbReference type="ARBA" id="ARBA00022679"/>
    </source>
</evidence>
<dbReference type="SUPFAM" id="SSF56112">
    <property type="entry name" value="Protein kinase-like (PK-like)"/>
    <property type="match status" value="1"/>
</dbReference>
<evidence type="ECO:0000259" key="9">
    <source>
        <dbReference type="PROSITE" id="PS50290"/>
    </source>
</evidence>
<dbReference type="Gene3D" id="3.10.20.90">
    <property type="entry name" value="Phosphatidylinositol 3-kinase Catalytic Subunit, Chain A, domain 1"/>
    <property type="match status" value="2"/>
</dbReference>
<dbReference type="FunFam" id="3.10.20.90:FF:000307">
    <property type="entry name" value="Phosphatidylinositol 4-kinase gamma 4"/>
    <property type="match status" value="1"/>
</dbReference>
<dbReference type="PROSITE" id="PS50290">
    <property type="entry name" value="PI3_4_KINASE_3"/>
    <property type="match status" value="1"/>
</dbReference>
<dbReference type="AlphaFoldDB" id="A0A9P0ZWU4"/>
<proteinExistence type="inferred from homology"/>
<dbReference type="GO" id="GO:0004430">
    <property type="term" value="F:1-phosphatidylinositol 4-kinase activity"/>
    <property type="evidence" value="ECO:0007669"/>
    <property type="project" value="UniProtKB-EC"/>
</dbReference>
<feature type="domain" description="Ubiquitin-like" evidence="8">
    <location>
        <begin position="25"/>
        <end position="106"/>
    </location>
</feature>
<evidence type="ECO:0000256" key="7">
    <source>
        <dbReference type="ARBA" id="ARBA00022840"/>
    </source>
</evidence>
<evidence type="ECO:0000313" key="11">
    <source>
        <dbReference type="Proteomes" id="UP001152484"/>
    </source>
</evidence>
<keyword evidence="6" id="KW-0418">Kinase</keyword>
<dbReference type="InterPro" id="IPR000403">
    <property type="entry name" value="PI3/4_kinase_cat_dom"/>
</dbReference>
<keyword evidence="11" id="KW-1185">Reference proteome</keyword>
<dbReference type="Pfam" id="PF00240">
    <property type="entry name" value="ubiquitin"/>
    <property type="match status" value="1"/>
</dbReference>
<evidence type="ECO:0000256" key="6">
    <source>
        <dbReference type="ARBA" id="ARBA00022777"/>
    </source>
</evidence>